<name>A3ISD0_9CHRO</name>
<protein>
    <recommendedName>
        <fullName evidence="3">DDHD domain-containing protein</fullName>
    </recommendedName>
</protein>
<dbReference type="RefSeq" id="WP_008276286.1">
    <property type="nucleotide sequence ID" value="NZ_AAXW01000022.1"/>
</dbReference>
<keyword evidence="2" id="KW-1185">Reference proteome</keyword>
<sequence>MLIYFIHGVATKDADYAKNLIKLINEKCKYQTQEPPHCYAGFWGNVLKGTDKLWRDIDQELDNQKQQDSQFNPEQAFRYQNFRKEYFSYFIGDTFSYLSFDTGIKIRKIIANQLRDFVNHHPEEKELHIVAHSLGSVILWDILFCDRFPPSDPVHTIRSLIGKKYGKISLSGVTTMGSPIPFLNLTLDVDEKQIQDFLEEYQDRAFTWNNIINSYDIIAYPIGSLFKKLGNSSKITVNDHYIKMNNDILASVELASVVLNSVKAHSYYLESNEVAKIIVDSVTKNKPKTLTQEAINRLQDIPGMTDDNNLDKPMGCKISLSAEFKDFSGKISLVSDLFGVDHIYIFNNNHQTIYSGYVGWIHGENFKKEVKIIADELCRSLSQEDCFQQSVKVTT</sequence>
<evidence type="ECO:0000313" key="1">
    <source>
        <dbReference type="EMBL" id="EAZ90646.1"/>
    </source>
</evidence>
<dbReference type="SUPFAM" id="SSF53474">
    <property type="entry name" value="alpha/beta-Hydrolases"/>
    <property type="match status" value="1"/>
</dbReference>
<evidence type="ECO:0008006" key="3">
    <source>
        <dbReference type="Google" id="ProtNLM"/>
    </source>
</evidence>
<organism evidence="1 2">
    <name type="scientific">Crocosphaera chwakensis CCY0110</name>
    <dbReference type="NCBI Taxonomy" id="391612"/>
    <lineage>
        <taxon>Bacteria</taxon>
        <taxon>Bacillati</taxon>
        <taxon>Cyanobacteriota</taxon>
        <taxon>Cyanophyceae</taxon>
        <taxon>Oscillatoriophycideae</taxon>
        <taxon>Chroococcales</taxon>
        <taxon>Aphanothecaceae</taxon>
        <taxon>Crocosphaera</taxon>
        <taxon>Crocosphaera chwakensis</taxon>
    </lineage>
</organism>
<dbReference type="eggNOG" id="ENOG502ZAC0">
    <property type="taxonomic scope" value="Bacteria"/>
</dbReference>
<proteinExistence type="predicted"/>
<evidence type="ECO:0000313" key="2">
    <source>
        <dbReference type="Proteomes" id="UP000003781"/>
    </source>
</evidence>
<comment type="caution">
    <text evidence="1">The sequence shown here is derived from an EMBL/GenBank/DDBJ whole genome shotgun (WGS) entry which is preliminary data.</text>
</comment>
<dbReference type="Proteomes" id="UP000003781">
    <property type="component" value="Unassembled WGS sequence"/>
</dbReference>
<dbReference type="AlphaFoldDB" id="A3ISD0"/>
<accession>A3ISD0</accession>
<dbReference type="EMBL" id="AAXW01000022">
    <property type="protein sequence ID" value="EAZ90646.1"/>
    <property type="molecule type" value="Genomic_DNA"/>
</dbReference>
<dbReference type="InterPro" id="IPR029058">
    <property type="entry name" value="AB_hydrolase_fold"/>
</dbReference>
<gene>
    <name evidence="1" type="ORF">CY0110_08226</name>
</gene>
<reference evidence="1 2" key="1">
    <citation type="submission" date="2007-03" db="EMBL/GenBank/DDBJ databases">
        <authorList>
            <person name="Stal L."/>
            <person name="Ferriera S."/>
            <person name="Johnson J."/>
            <person name="Kravitz S."/>
            <person name="Beeson K."/>
            <person name="Sutton G."/>
            <person name="Rogers Y.-H."/>
            <person name="Friedman R."/>
            <person name="Frazier M."/>
            <person name="Venter J.C."/>
        </authorList>
    </citation>
    <scope>NUCLEOTIDE SEQUENCE [LARGE SCALE GENOMIC DNA]</scope>
    <source>
        <strain evidence="1 2">CCY0110</strain>
    </source>
</reference>